<dbReference type="InterPro" id="IPR000843">
    <property type="entry name" value="HTH_LacI"/>
</dbReference>
<dbReference type="GO" id="GO:0003677">
    <property type="term" value="F:DNA binding"/>
    <property type="evidence" value="ECO:0007669"/>
    <property type="project" value="UniProtKB-KW"/>
</dbReference>
<dbReference type="GO" id="GO:0006355">
    <property type="term" value="P:regulation of DNA-templated transcription"/>
    <property type="evidence" value="ECO:0007669"/>
    <property type="project" value="InterPro"/>
</dbReference>
<dbReference type="InterPro" id="IPR010982">
    <property type="entry name" value="Lambda_DNA-bd_dom_sf"/>
</dbReference>
<dbReference type="SUPFAM" id="SSF47413">
    <property type="entry name" value="lambda repressor-like DNA-binding domains"/>
    <property type="match status" value="1"/>
</dbReference>
<evidence type="ECO:0000313" key="2">
    <source>
        <dbReference type="EMBL" id="RSL31430.1"/>
    </source>
</evidence>
<dbReference type="Proteomes" id="UP000275076">
    <property type="component" value="Unassembled WGS sequence"/>
</dbReference>
<proteinExistence type="predicted"/>
<keyword evidence="2" id="KW-0238">DNA-binding</keyword>
<comment type="caution">
    <text evidence="2">The sequence shown here is derived from an EMBL/GenBank/DDBJ whole genome shotgun (WGS) entry which is preliminary data.</text>
</comment>
<evidence type="ECO:0000313" key="3">
    <source>
        <dbReference type="Proteomes" id="UP000275076"/>
    </source>
</evidence>
<sequence length="45" mass="5010">MKITAKMIADELGISTATVDRVLNNRNGVSRKMSFKVKEKAKEIS</sequence>
<gene>
    <name evidence="2" type="ORF">D7Z54_20525</name>
</gene>
<dbReference type="EMBL" id="RBVX01000024">
    <property type="protein sequence ID" value="RSL31430.1"/>
    <property type="molecule type" value="Genomic_DNA"/>
</dbReference>
<dbReference type="OrthoDB" id="1639518at2"/>
<protein>
    <submittedName>
        <fullName evidence="2">LacI family DNA-binding transcriptional regulator</fullName>
    </submittedName>
</protein>
<feature type="domain" description="HTH lacI-type" evidence="1">
    <location>
        <begin position="8"/>
        <end position="44"/>
    </location>
</feature>
<organism evidence="2 3">
    <name type="scientific">Salibacterium salarium</name>
    <dbReference type="NCBI Taxonomy" id="284579"/>
    <lineage>
        <taxon>Bacteria</taxon>
        <taxon>Bacillati</taxon>
        <taxon>Bacillota</taxon>
        <taxon>Bacilli</taxon>
        <taxon>Bacillales</taxon>
        <taxon>Bacillaceae</taxon>
    </lineage>
</organism>
<accession>A0A428MZ52</accession>
<name>A0A428MZ52_9BACI</name>
<dbReference type="CDD" id="cd01392">
    <property type="entry name" value="HTH_LacI"/>
    <property type="match status" value="1"/>
</dbReference>
<dbReference type="AlphaFoldDB" id="A0A428MZ52"/>
<keyword evidence="3" id="KW-1185">Reference proteome</keyword>
<dbReference type="Gene3D" id="1.10.260.40">
    <property type="entry name" value="lambda repressor-like DNA-binding domains"/>
    <property type="match status" value="1"/>
</dbReference>
<evidence type="ECO:0000259" key="1">
    <source>
        <dbReference type="Pfam" id="PF00356"/>
    </source>
</evidence>
<reference evidence="2 3" key="1">
    <citation type="submission" date="2018-10" db="EMBL/GenBank/DDBJ databases">
        <title>Draft genome sequence of Bacillus salarius IM0101, isolated from a hypersaline soil in Inner Mongolia, China.</title>
        <authorList>
            <person name="Yamprayoonswat W."/>
            <person name="Boonvisut S."/>
            <person name="Jumpathong W."/>
            <person name="Sittihan S."/>
            <person name="Ruangsuj P."/>
            <person name="Wanthongcharoen S."/>
            <person name="Thongpramul N."/>
            <person name="Pimmason S."/>
            <person name="Yu B."/>
            <person name="Yasawong M."/>
        </authorList>
    </citation>
    <scope>NUCLEOTIDE SEQUENCE [LARGE SCALE GENOMIC DNA]</scope>
    <source>
        <strain evidence="2 3">IM0101</strain>
    </source>
</reference>
<dbReference type="Pfam" id="PF00356">
    <property type="entry name" value="LacI"/>
    <property type="match status" value="1"/>
</dbReference>
<dbReference type="RefSeq" id="WP_125558520.1">
    <property type="nucleotide sequence ID" value="NZ_RBVX01000024.1"/>
</dbReference>